<geneLocation type="plasmid" evidence="1 2">
    <name>Cy782201</name>
</geneLocation>
<proteinExistence type="predicted"/>
<dbReference type="OrthoDB" id="572254at2"/>
<name>E0ULD4_GLOV7</name>
<dbReference type="RefSeq" id="WP_013334514.1">
    <property type="nucleotide sequence ID" value="NC_014533.1"/>
</dbReference>
<sequence length="136" mass="15708">MSLFDECIQALGENFKIFSEVETEEIFAKFENTFPISAWGRIKWEKIQQKIEVKSVSEIIPDLNQYFSAEKLDKIYILWDNGSLPAIEAPLIQVLNVIDDVTAVSFDTWLFSPILEYVVEFYHEGDITIGIKKVPQ</sequence>
<dbReference type="KEGG" id="cyj:Cyan7822_5910"/>
<dbReference type="HOGENOM" id="CLU_139590_0_0_3"/>
<dbReference type="InterPro" id="IPR049585">
    <property type="entry name" value="CdiI_EcoliA0-like"/>
</dbReference>
<dbReference type="CDD" id="cd20693">
    <property type="entry name" value="CdiI_EcoliA0-like"/>
    <property type="match status" value="1"/>
</dbReference>
<accession>E0ULD4</accession>
<keyword evidence="2" id="KW-1185">Reference proteome</keyword>
<evidence type="ECO:0000313" key="2">
    <source>
        <dbReference type="Proteomes" id="UP000008206"/>
    </source>
</evidence>
<dbReference type="Proteomes" id="UP000008206">
    <property type="component" value="Plasmid Cy782201"/>
</dbReference>
<organism evidence="1 2">
    <name type="scientific">Gloeothece verrucosa (strain PCC 7822)</name>
    <name type="common">Cyanothece sp. (strain PCC 7822)</name>
    <dbReference type="NCBI Taxonomy" id="497965"/>
    <lineage>
        <taxon>Bacteria</taxon>
        <taxon>Bacillati</taxon>
        <taxon>Cyanobacteriota</taxon>
        <taxon>Cyanophyceae</taxon>
        <taxon>Oscillatoriophycideae</taxon>
        <taxon>Chroococcales</taxon>
        <taxon>Aphanothecaceae</taxon>
        <taxon>Gloeothece</taxon>
        <taxon>Gloeothece verrucosa</taxon>
    </lineage>
</organism>
<dbReference type="Pfam" id="PF24172">
    <property type="entry name" value="CdiI_ImmP"/>
    <property type="match status" value="1"/>
</dbReference>
<reference evidence="2" key="1">
    <citation type="journal article" date="2011" name="MBio">
        <title>Novel metabolic attributes of the genus Cyanothece, comprising a group of unicellular nitrogen-fixing Cyanobacteria.</title>
        <authorList>
            <person name="Bandyopadhyay A."/>
            <person name="Elvitigala T."/>
            <person name="Welsh E."/>
            <person name="Stockel J."/>
            <person name="Liberton M."/>
            <person name="Min H."/>
            <person name="Sherman L.A."/>
            <person name="Pakrasi H.B."/>
        </authorList>
    </citation>
    <scope>NUCLEOTIDE SEQUENCE [LARGE SCALE GENOMIC DNA]</scope>
    <source>
        <strain evidence="2">PCC 7822</strain>
        <plasmid evidence="2">Cy782201</plasmid>
    </source>
</reference>
<dbReference type="EMBL" id="CP002199">
    <property type="protein sequence ID" value="ADN17764.1"/>
    <property type="molecule type" value="Genomic_DNA"/>
</dbReference>
<keyword evidence="1" id="KW-0614">Plasmid</keyword>
<gene>
    <name evidence="1" type="ordered locus">Cyan7822_5910</name>
</gene>
<protein>
    <submittedName>
        <fullName evidence="1">Uncharacterized protein</fullName>
    </submittedName>
</protein>
<dbReference type="AlphaFoldDB" id="E0ULD4"/>
<evidence type="ECO:0000313" key="1">
    <source>
        <dbReference type="EMBL" id="ADN17764.1"/>
    </source>
</evidence>